<feature type="region of interest" description="Disordered" evidence="1">
    <location>
        <begin position="1"/>
        <end position="25"/>
    </location>
</feature>
<name>A0A2Z6S4A0_9GLOM</name>
<gene>
    <name evidence="2" type="ORF">RclHR1_09390010</name>
</gene>
<keyword evidence="3" id="KW-1185">Reference proteome</keyword>
<evidence type="ECO:0000256" key="1">
    <source>
        <dbReference type="SAM" id="MobiDB-lite"/>
    </source>
</evidence>
<evidence type="ECO:0000313" key="2">
    <source>
        <dbReference type="EMBL" id="GBC10154.1"/>
    </source>
</evidence>
<evidence type="ECO:0000313" key="3">
    <source>
        <dbReference type="Proteomes" id="UP000247702"/>
    </source>
</evidence>
<feature type="compositionally biased region" description="Polar residues" evidence="1">
    <location>
        <begin position="1"/>
        <end position="15"/>
    </location>
</feature>
<feature type="compositionally biased region" description="Basic residues" evidence="1">
    <location>
        <begin position="177"/>
        <end position="190"/>
    </location>
</feature>
<protein>
    <submittedName>
        <fullName evidence="2">Uncharacterized protein</fullName>
    </submittedName>
</protein>
<comment type="caution">
    <text evidence="2">The sequence shown here is derived from an EMBL/GenBank/DDBJ whole genome shotgun (WGS) entry which is preliminary data.</text>
</comment>
<organism evidence="2 3">
    <name type="scientific">Rhizophagus clarus</name>
    <dbReference type="NCBI Taxonomy" id="94130"/>
    <lineage>
        <taxon>Eukaryota</taxon>
        <taxon>Fungi</taxon>
        <taxon>Fungi incertae sedis</taxon>
        <taxon>Mucoromycota</taxon>
        <taxon>Glomeromycotina</taxon>
        <taxon>Glomeromycetes</taxon>
        <taxon>Glomerales</taxon>
        <taxon>Glomeraceae</taxon>
        <taxon>Rhizophagus</taxon>
    </lineage>
</organism>
<dbReference type="EMBL" id="BEXD01004358">
    <property type="protein sequence ID" value="GBC10154.1"/>
    <property type="molecule type" value="Genomic_DNA"/>
</dbReference>
<sequence>MQIFPDTNTVLSPPSNGIHDAKPNKSKKIAPKSIEKVYINQIIPDDKMNNVRDIFIYDVPAGWFHAKIIIKLKTWGDIIFMTTKHQCKYQMLRIKICLSTFSLASFDQDIWQYSLGDQAISFNFNHNGTDHSLSWYASPISSQNKNKKPTKNFNKQNSGSPKAYSTISKSTKNTAKSSKKLKGNKKKKSLGNKSNDKMDIVKLLLALIS</sequence>
<accession>A0A2Z6S4A0</accession>
<feature type="compositionally biased region" description="Low complexity" evidence="1">
    <location>
        <begin position="165"/>
        <end position="176"/>
    </location>
</feature>
<dbReference type="AlphaFoldDB" id="A0A2Z6S4A0"/>
<proteinExistence type="predicted"/>
<dbReference type="Proteomes" id="UP000247702">
    <property type="component" value="Unassembled WGS sequence"/>
</dbReference>
<reference evidence="2 3" key="1">
    <citation type="submission" date="2017-11" db="EMBL/GenBank/DDBJ databases">
        <title>The genome of Rhizophagus clarus HR1 reveals common genetic basis of auxotrophy among arbuscular mycorrhizal fungi.</title>
        <authorList>
            <person name="Kobayashi Y."/>
        </authorList>
    </citation>
    <scope>NUCLEOTIDE SEQUENCE [LARGE SCALE GENOMIC DNA]</scope>
    <source>
        <strain evidence="2 3">HR1</strain>
    </source>
</reference>
<feature type="region of interest" description="Disordered" evidence="1">
    <location>
        <begin position="142"/>
        <end position="193"/>
    </location>
</feature>